<feature type="region of interest" description="Disordered" evidence="2">
    <location>
        <begin position="551"/>
        <end position="581"/>
    </location>
</feature>
<feature type="compositionally biased region" description="Acidic residues" evidence="2">
    <location>
        <begin position="1115"/>
        <end position="1126"/>
    </location>
</feature>
<keyword evidence="3" id="KW-1133">Transmembrane helix</keyword>
<feature type="region of interest" description="Disordered" evidence="2">
    <location>
        <begin position="298"/>
        <end position="335"/>
    </location>
</feature>
<keyword evidence="1" id="KW-0175">Coiled coil</keyword>
<name>A0A5C3N5C2_9AGAM</name>
<feature type="compositionally biased region" description="Polar residues" evidence="2">
    <location>
        <begin position="560"/>
        <end position="571"/>
    </location>
</feature>
<feature type="compositionally biased region" description="Basic and acidic residues" evidence="2">
    <location>
        <begin position="299"/>
        <end position="321"/>
    </location>
</feature>
<feature type="coiled-coil region" evidence="1">
    <location>
        <begin position="447"/>
        <end position="478"/>
    </location>
</feature>
<evidence type="ECO:0000256" key="2">
    <source>
        <dbReference type="SAM" id="MobiDB-lite"/>
    </source>
</evidence>
<proteinExistence type="predicted"/>
<feature type="region of interest" description="Disordered" evidence="2">
    <location>
        <begin position="1105"/>
        <end position="1130"/>
    </location>
</feature>
<feature type="transmembrane region" description="Helical" evidence="3">
    <location>
        <begin position="85"/>
        <end position="104"/>
    </location>
</feature>
<sequence>MFKDIISKESISSIHIAWARRLVCRTFDSLGLFFAPDPGGSGTLPPLLHAEPLPPSPTRTVLFHPSLYEQPPTRTLGAGPCDGDIASLVLVSGVFVLVTTLGPFNRHRQGGFLSVAWMTEFLFCVFPFLSTLPAFDSVITRVLVASFVAAALASAVPALQDIVQDLLAVVELCQGTFVSRLVHSSSAAHLTTPVPSTVHPSQTSNVICSVPTLSGIESDVVDVPLDVAQQFQVLGGNEAPSSIHIEDEHSLDIDEVEATFYDAQDEESCNTAVTQVEEGSVSALLGAQFADVLYVGSDKGSERKGEDNEEHRSDAEHRCHGDQPGLPGASFWNTPDRLPELNAEAVVDVHPHASSDEEERGDGLEDTRRLRREIRRAKRKHACEFEDIQEEQSRIAADLARVRKLLQGGLENADAVLSSIDDATAAANIRPPPILDVSDLDDDDNWEVEFKADCARAARALEEAEREVEERHSEVEIESLLLSGSLATSCPPYLAPQNVPTSTSSTNDSRGPPSSCADDDGEISWRCKFENDVARAAQALEEERVLARIPEVEAGPVKSSHPSAPPGSSTSDAEDLSAPVNPGFLCDLPADVLGNRDYDVDKDVSPTTGFDEKQLEDISGSSVHPESSLSSYGSLKLLHARYESGDCQWEDDDAQVDRIINREDDTTPSMAGPLSPQVSSQNSENEIGTYGSLDRLHAAYQGTQWSLLADIGPPFDLVSPSPSHRDNDDEDVEVDMEYGERHRKETYPTFEGLHEHDHRSARPESGLPCHGSLDLLHARLESGEWARLTAVEPPFVSSSPSASQREEEGDDAEVLTEIEDEHYSRPSLLAVTLSIPTVASGDISRSSQITELAVATHGSLEPVHAAYEGHHWSRLFDIQPPGDSASSYDEFRVISSESSSRSTSSSSSQWDYEEGDAMVIDGEIEEDTSSRSCLLGLPLSIATVAGTILSGSSQVPELAIATHGSLQRLHATYEDREWSALVETQPPNDCASSSLSQHADEDGDDPELRVIDGEPPFTSTSSSSSHWDYEEGDARYIDVEIEGEVSSAFCLPARPLSALTVAKANIPDSSRTTEATIATHGSLEPVHAAYREGEWSLLVDIEPRGDSALSSSSQPDDEDGDGPGDEDLSRRGMQACSSLEPLHHRYQTSQWQSLLDTTLSFDHLLVSCSS</sequence>
<feature type="region of interest" description="Disordered" evidence="2">
    <location>
        <begin position="492"/>
        <end position="519"/>
    </location>
</feature>
<dbReference type="AlphaFoldDB" id="A0A5C3N5C2"/>
<keyword evidence="3" id="KW-0472">Membrane</keyword>
<reference evidence="4 5" key="1">
    <citation type="journal article" date="2019" name="Nat. Ecol. Evol.">
        <title>Megaphylogeny resolves global patterns of mushroom evolution.</title>
        <authorList>
            <person name="Varga T."/>
            <person name="Krizsan K."/>
            <person name="Foldi C."/>
            <person name="Dima B."/>
            <person name="Sanchez-Garcia M."/>
            <person name="Sanchez-Ramirez S."/>
            <person name="Szollosi G.J."/>
            <person name="Szarkandi J.G."/>
            <person name="Papp V."/>
            <person name="Albert L."/>
            <person name="Andreopoulos W."/>
            <person name="Angelini C."/>
            <person name="Antonin V."/>
            <person name="Barry K.W."/>
            <person name="Bougher N.L."/>
            <person name="Buchanan P."/>
            <person name="Buyck B."/>
            <person name="Bense V."/>
            <person name="Catcheside P."/>
            <person name="Chovatia M."/>
            <person name="Cooper J."/>
            <person name="Damon W."/>
            <person name="Desjardin D."/>
            <person name="Finy P."/>
            <person name="Geml J."/>
            <person name="Haridas S."/>
            <person name="Hughes K."/>
            <person name="Justo A."/>
            <person name="Karasinski D."/>
            <person name="Kautmanova I."/>
            <person name="Kiss B."/>
            <person name="Kocsube S."/>
            <person name="Kotiranta H."/>
            <person name="LaButti K.M."/>
            <person name="Lechner B.E."/>
            <person name="Liimatainen K."/>
            <person name="Lipzen A."/>
            <person name="Lukacs Z."/>
            <person name="Mihaltcheva S."/>
            <person name="Morgado L.N."/>
            <person name="Niskanen T."/>
            <person name="Noordeloos M.E."/>
            <person name="Ohm R.A."/>
            <person name="Ortiz-Santana B."/>
            <person name="Ovrebo C."/>
            <person name="Racz N."/>
            <person name="Riley R."/>
            <person name="Savchenko A."/>
            <person name="Shiryaev A."/>
            <person name="Soop K."/>
            <person name="Spirin V."/>
            <person name="Szebenyi C."/>
            <person name="Tomsovsky M."/>
            <person name="Tulloss R.E."/>
            <person name="Uehling J."/>
            <person name="Grigoriev I.V."/>
            <person name="Vagvolgyi C."/>
            <person name="Papp T."/>
            <person name="Martin F.M."/>
            <person name="Miettinen O."/>
            <person name="Hibbett D.S."/>
            <person name="Nagy L.G."/>
        </authorList>
    </citation>
    <scope>NUCLEOTIDE SEQUENCE [LARGE SCALE GENOMIC DNA]</scope>
    <source>
        <strain evidence="4 5">OMC1185</strain>
    </source>
</reference>
<dbReference type="Proteomes" id="UP000305948">
    <property type="component" value="Unassembled WGS sequence"/>
</dbReference>
<evidence type="ECO:0000256" key="1">
    <source>
        <dbReference type="SAM" id="Coils"/>
    </source>
</evidence>
<organism evidence="4 5">
    <name type="scientific">Heliocybe sulcata</name>
    <dbReference type="NCBI Taxonomy" id="5364"/>
    <lineage>
        <taxon>Eukaryota</taxon>
        <taxon>Fungi</taxon>
        <taxon>Dikarya</taxon>
        <taxon>Basidiomycota</taxon>
        <taxon>Agaricomycotina</taxon>
        <taxon>Agaricomycetes</taxon>
        <taxon>Gloeophyllales</taxon>
        <taxon>Gloeophyllaceae</taxon>
        <taxon>Heliocybe</taxon>
    </lineage>
</organism>
<feature type="transmembrane region" description="Helical" evidence="3">
    <location>
        <begin position="111"/>
        <end position="132"/>
    </location>
</feature>
<feature type="region of interest" description="Disordered" evidence="2">
    <location>
        <begin position="984"/>
        <end position="1027"/>
    </location>
</feature>
<gene>
    <name evidence="4" type="ORF">OE88DRAFT_1734600</name>
</gene>
<feature type="compositionally biased region" description="Polar residues" evidence="2">
    <location>
        <begin position="498"/>
        <end position="509"/>
    </location>
</feature>
<feature type="region of interest" description="Disordered" evidence="2">
    <location>
        <begin position="664"/>
        <end position="684"/>
    </location>
</feature>
<evidence type="ECO:0000313" key="5">
    <source>
        <dbReference type="Proteomes" id="UP000305948"/>
    </source>
</evidence>
<accession>A0A5C3N5C2</accession>
<feature type="compositionally biased region" description="Basic and acidic residues" evidence="2">
    <location>
        <begin position="604"/>
        <end position="616"/>
    </location>
</feature>
<evidence type="ECO:0000313" key="4">
    <source>
        <dbReference type="EMBL" id="TFK52630.1"/>
    </source>
</evidence>
<feature type="region of interest" description="Disordered" evidence="2">
    <location>
        <begin position="604"/>
        <end position="628"/>
    </location>
</feature>
<dbReference type="EMBL" id="ML213509">
    <property type="protein sequence ID" value="TFK52630.1"/>
    <property type="molecule type" value="Genomic_DNA"/>
</dbReference>
<evidence type="ECO:0000256" key="3">
    <source>
        <dbReference type="SAM" id="Phobius"/>
    </source>
</evidence>
<dbReference type="OrthoDB" id="3329522at2759"/>
<keyword evidence="5" id="KW-1185">Reference proteome</keyword>
<keyword evidence="3" id="KW-0812">Transmembrane</keyword>
<feature type="compositionally biased region" description="Polar residues" evidence="2">
    <location>
        <begin position="985"/>
        <end position="997"/>
    </location>
</feature>
<protein>
    <submittedName>
        <fullName evidence="4">Uncharacterized protein</fullName>
    </submittedName>
</protein>